<reference evidence="2" key="1">
    <citation type="journal article" date="2019" name="Int. J. Syst. Evol. Microbiol.">
        <title>The Global Catalogue of Microorganisms (GCM) 10K type strain sequencing project: providing services to taxonomists for standard genome sequencing and annotation.</title>
        <authorList>
            <consortium name="The Broad Institute Genomics Platform"/>
            <consortium name="The Broad Institute Genome Sequencing Center for Infectious Disease"/>
            <person name="Wu L."/>
            <person name="Ma J."/>
        </authorList>
    </citation>
    <scope>NUCLEOTIDE SEQUENCE [LARGE SCALE GENOMIC DNA]</scope>
    <source>
        <strain evidence="2">CCUG 43114</strain>
    </source>
</reference>
<evidence type="ECO:0000313" key="1">
    <source>
        <dbReference type="EMBL" id="MFC5381625.1"/>
    </source>
</evidence>
<accession>A0ABW0GNR0</accession>
<evidence type="ECO:0000313" key="2">
    <source>
        <dbReference type="Proteomes" id="UP001596122"/>
    </source>
</evidence>
<dbReference type="EMBL" id="JBHSLD010000009">
    <property type="protein sequence ID" value="MFC5381625.1"/>
    <property type="molecule type" value="Genomic_DNA"/>
</dbReference>
<name>A0ABW0GNR0_9MICO</name>
<proteinExistence type="predicted"/>
<gene>
    <name evidence="1" type="ORF">ACFPJ6_12575</name>
</gene>
<keyword evidence="2" id="KW-1185">Reference proteome</keyword>
<dbReference type="RefSeq" id="WP_340269564.1">
    <property type="nucleotide sequence ID" value="NZ_JBBEOG010000004.1"/>
</dbReference>
<evidence type="ECO:0008006" key="3">
    <source>
        <dbReference type="Google" id="ProtNLM"/>
    </source>
</evidence>
<dbReference type="Proteomes" id="UP001596122">
    <property type="component" value="Unassembled WGS sequence"/>
</dbReference>
<comment type="caution">
    <text evidence="1">The sequence shown here is derived from an EMBL/GenBank/DDBJ whole genome shotgun (WGS) entry which is preliminary data.</text>
</comment>
<protein>
    <recommendedName>
        <fullName evidence="3">Lipoprotein</fullName>
    </recommendedName>
</protein>
<sequence length="590" mass="60028">MPAPTPTSVLRRRLVRRRVTVVVGAVLALLLGACSGRPTLDGPAGGPAGTTPSAAATVTAEAVVPRPVPAASGSSAVVVGDDAATVASGASQALFRSSPVVVVAPDGGSAADSTDRLRAAGAAAALGVPLLLAPSPPAAAASSAAASSAARSPAPSSPSGSRLAAEVERLGVGVVLSVGDVPLDGAAVPVVAAPATATGLDDLLDRPVEVPSDAAAVAGLAPVEPLERWDGPGEATGPELLRSVEPPRPVAGLAVLVEDPAEQLAAVATARAAGAPVVVVPGGDPRATSATVQALADLAPETVVGLGPAFGDAETLAWRAATAATGVELPAGGQLVLPGAIYVALYGSPITSRLGVLGEQGPDATIGRAAARAAEYEPLVDTPVVPTLEIIASVAAGGPGADGDYSTEWPVADLRPLVDRARDAGQYVLLDLQPGRSDFLSQAREYEELLREPHVGLALDPEWRLAPDEVHLEQIGRVERGEVDAVVTWLADLVRAERLPQKLLVLHAFTPRMVPGADDVDRSRSELALLLHVDGQGSQGAKQETWRGLREHAPGVRWWGWKNFVDEDAPMLTPEETVAVEPLPDLVTYQ</sequence>
<organism evidence="1 2">
    <name type="scientific">Aquipuribacter nitratireducens</name>
    <dbReference type="NCBI Taxonomy" id="650104"/>
    <lineage>
        <taxon>Bacteria</taxon>
        <taxon>Bacillati</taxon>
        <taxon>Actinomycetota</taxon>
        <taxon>Actinomycetes</taxon>
        <taxon>Micrococcales</taxon>
        <taxon>Intrasporangiaceae</taxon>
        <taxon>Aquipuribacter</taxon>
    </lineage>
</organism>